<keyword evidence="2" id="KW-1185">Reference proteome</keyword>
<name>H3NGS8_9LACT</name>
<accession>H3NGS8</accession>
<dbReference type="AlphaFoldDB" id="H3NGS8"/>
<evidence type="ECO:0000313" key="2">
    <source>
        <dbReference type="Proteomes" id="UP000006190"/>
    </source>
</evidence>
<evidence type="ECO:0008006" key="3">
    <source>
        <dbReference type="Google" id="ProtNLM"/>
    </source>
</evidence>
<organism evidence="1 2">
    <name type="scientific">Facklamia languida CCUG 37842</name>
    <dbReference type="NCBI Taxonomy" id="883113"/>
    <lineage>
        <taxon>Bacteria</taxon>
        <taxon>Bacillati</taxon>
        <taxon>Bacillota</taxon>
        <taxon>Bacilli</taxon>
        <taxon>Lactobacillales</taxon>
        <taxon>Aerococcaceae</taxon>
        <taxon>Facklamia</taxon>
    </lineage>
</organism>
<dbReference type="EMBL" id="AGEG01000001">
    <property type="protein sequence ID" value="EHR38357.1"/>
    <property type="molecule type" value="Genomic_DNA"/>
</dbReference>
<dbReference type="RefSeq" id="WP_006307932.1">
    <property type="nucleotide sequence ID" value="NZ_JH601133.1"/>
</dbReference>
<reference evidence="1 2" key="1">
    <citation type="submission" date="2012-01" db="EMBL/GenBank/DDBJ databases">
        <title>The Genome Sequence of Facklamia languida CCUG 37842.</title>
        <authorList>
            <consortium name="The Broad Institute Genome Sequencing Platform"/>
            <person name="Earl A."/>
            <person name="Ward D."/>
            <person name="Feldgarden M."/>
            <person name="Gevers D."/>
            <person name="Huys G."/>
            <person name="Young S.K."/>
            <person name="Zeng Q."/>
            <person name="Gargeya S."/>
            <person name="Fitzgerald M."/>
            <person name="Haas B."/>
            <person name="Abouelleil A."/>
            <person name="Alvarado L."/>
            <person name="Arachchi H.M."/>
            <person name="Berlin A."/>
            <person name="Chapman S.B."/>
            <person name="Gearin G."/>
            <person name="Goldberg J."/>
            <person name="Griggs A."/>
            <person name="Gujja S."/>
            <person name="Hansen M."/>
            <person name="Heiman D."/>
            <person name="Howarth C."/>
            <person name="Larimer J."/>
            <person name="Lui A."/>
            <person name="MacDonald P.J.P."/>
            <person name="McCowen C."/>
            <person name="Montmayeur A."/>
            <person name="Murphy C."/>
            <person name="Neiman D."/>
            <person name="Pearson M."/>
            <person name="Priest M."/>
            <person name="Roberts A."/>
            <person name="Saif S."/>
            <person name="Shea T."/>
            <person name="Sisk P."/>
            <person name="Stolte C."/>
            <person name="Sykes S."/>
            <person name="Wortman J."/>
            <person name="Nusbaum C."/>
            <person name="Birren B."/>
        </authorList>
    </citation>
    <scope>NUCLEOTIDE SEQUENCE [LARGE SCALE GENOMIC DNA]</scope>
    <source>
        <strain evidence="1 2">CCUG 37842</strain>
    </source>
</reference>
<dbReference type="PATRIC" id="fig|883113.3.peg.68"/>
<dbReference type="Proteomes" id="UP000006190">
    <property type="component" value="Unassembled WGS sequence"/>
</dbReference>
<protein>
    <recommendedName>
        <fullName evidence="3">YolD-like protein</fullName>
    </recommendedName>
</protein>
<comment type="caution">
    <text evidence="1">The sequence shown here is derived from an EMBL/GenBank/DDBJ whole genome shotgun (WGS) entry which is preliminary data.</text>
</comment>
<proteinExistence type="predicted"/>
<dbReference type="HOGENOM" id="CLU_2093185_0_0_9"/>
<dbReference type="OrthoDB" id="2139609at2"/>
<evidence type="ECO:0000313" key="1">
    <source>
        <dbReference type="EMBL" id="EHR38357.1"/>
    </source>
</evidence>
<gene>
    <name evidence="1" type="ORF">HMPREF9708_00067</name>
</gene>
<sequence length="116" mass="13311">MELPMRPQGHRLIQFAQDLFKPFRSPAPLLNDGIEMMPMNQVKDQLMAHYVKQRPLAILFEFYDPASVIQMAELELSIDSPIQPNETVRVSHRGHSFQLELNQIINVTAITSQQIA</sequence>